<feature type="compositionally biased region" description="Polar residues" evidence="1">
    <location>
        <begin position="1"/>
        <end position="17"/>
    </location>
</feature>
<proteinExistence type="predicted"/>
<evidence type="ECO:0000313" key="3">
    <source>
        <dbReference type="Proteomes" id="UP001295444"/>
    </source>
</evidence>
<dbReference type="AlphaFoldDB" id="A0AAD1RXG1"/>
<reference evidence="2" key="1">
    <citation type="submission" date="2022-03" db="EMBL/GenBank/DDBJ databases">
        <authorList>
            <person name="Alioto T."/>
            <person name="Alioto T."/>
            <person name="Gomez Garrido J."/>
        </authorList>
    </citation>
    <scope>NUCLEOTIDE SEQUENCE</scope>
</reference>
<dbReference type="EMBL" id="OW240915">
    <property type="protein sequence ID" value="CAH2283111.1"/>
    <property type="molecule type" value="Genomic_DNA"/>
</dbReference>
<evidence type="ECO:0000313" key="2">
    <source>
        <dbReference type="EMBL" id="CAH2283111.1"/>
    </source>
</evidence>
<organism evidence="2 3">
    <name type="scientific">Pelobates cultripes</name>
    <name type="common">Western spadefoot toad</name>
    <dbReference type="NCBI Taxonomy" id="61616"/>
    <lineage>
        <taxon>Eukaryota</taxon>
        <taxon>Metazoa</taxon>
        <taxon>Chordata</taxon>
        <taxon>Craniata</taxon>
        <taxon>Vertebrata</taxon>
        <taxon>Euteleostomi</taxon>
        <taxon>Amphibia</taxon>
        <taxon>Batrachia</taxon>
        <taxon>Anura</taxon>
        <taxon>Pelobatoidea</taxon>
        <taxon>Pelobatidae</taxon>
        <taxon>Pelobates</taxon>
    </lineage>
</organism>
<keyword evidence="3" id="KW-1185">Reference proteome</keyword>
<sequence>PAVCGSSQEHVSTTSQGEIPPHGVSEYGSEADTVESFDQPMPLETTPVPVEVEKPSFHTVGIQDPTAEAVDIMPESVEKSGFMTDIGLWPNSSTLEMQ</sequence>
<dbReference type="Proteomes" id="UP001295444">
    <property type="component" value="Chromosome 04"/>
</dbReference>
<gene>
    <name evidence="2" type="ORF">PECUL_23A031977</name>
</gene>
<feature type="non-terminal residue" evidence="2">
    <location>
        <position position="1"/>
    </location>
</feature>
<accession>A0AAD1RXG1</accession>
<name>A0AAD1RXG1_PELCU</name>
<feature type="region of interest" description="Disordered" evidence="1">
    <location>
        <begin position="1"/>
        <end position="47"/>
    </location>
</feature>
<evidence type="ECO:0000256" key="1">
    <source>
        <dbReference type="SAM" id="MobiDB-lite"/>
    </source>
</evidence>
<protein>
    <submittedName>
        <fullName evidence="2">Uncharacterized protein</fullName>
    </submittedName>
</protein>